<dbReference type="EMBL" id="VIIS01000073">
    <property type="protein sequence ID" value="KAF0313748.1"/>
    <property type="molecule type" value="Genomic_DNA"/>
</dbReference>
<evidence type="ECO:0000313" key="14">
    <source>
        <dbReference type="Proteomes" id="UP000440578"/>
    </source>
</evidence>
<feature type="compositionally biased region" description="Acidic residues" evidence="11">
    <location>
        <begin position="530"/>
        <end position="544"/>
    </location>
</feature>
<feature type="region of interest" description="Disordered" evidence="11">
    <location>
        <begin position="368"/>
        <end position="413"/>
    </location>
</feature>
<feature type="region of interest" description="Disordered" evidence="11">
    <location>
        <begin position="22"/>
        <end position="42"/>
    </location>
</feature>
<organism evidence="13 14">
    <name type="scientific">Amphibalanus amphitrite</name>
    <name type="common">Striped barnacle</name>
    <name type="synonym">Balanus amphitrite</name>
    <dbReference type="NCBI Taxonomy" id="1232801"/>
    <lineage>
        <taxon>Eukaryota</taxon>
        <taxon>Metazoa</taxon>
        <taxon>Ecdysozoa</taxon>
        <taxon>Arthropoda</taxon>
        <taxon>Crustacea</taxon>
        <taxon>Multicrustacea</taxon>
        <taxon>Cirripedia</taxon>
        <taxon>Thoracica</taxon>
        <taxon>Thoracicalcarea</taxon>
        <taxon>Balanomorpha</taxon>
        <taxon>Balanoidea</taxon>
        <taxon>Balanidae</taxon>
        <taxon>Amphibalaninae</taxon>
        <taxon>Amphibalanus</taxon>
    </lineage>
</organism>
<dbReference type="Proteomes" id="UP000440578">
    <property type="component" value="Unassembled WGS sequence"/>
</dbReference>
<dbReference type="InterPro" id="IPR030387">
    <property type="entry name" value="G_Bms1/Tsr1_dom"/>
</dbReference>
<comment type="catalytic activity">
    <reaction evidence="9">
        <text>GTP + H2O = GDP + phosphate + H(+)</text>
        <dbReference type="Rhea" id="RHEA:19669"/>
        <dbReference type="ChEBI" id="CHEBI:15377"/>
        <dbReference type="ChEBI" id="CHEBI:15378"/>
        <dbReference type="ChEBI" id="CHEBI:37565"/>
        <dbReference type="ChEBI" id="CHEBI:43474"/>
        <dbReference type="ChEBI" id="CHEBI:58189"/>
    </reaction>
    <physiologicalReaction direction="left-to-right" evidence="9">
        <dbReference type="Rhea" id="RHEA:19670"/>
    </physiologicalReaction>
</comment>
<evidence type="ECO:0000256" key="6">
    <source>
        <dbReference type="ARBA" id="ARBA00022840"/>
    </source>
</evidence>
<dbReference type="InterPro" id="IPR037875">
    <property type="entry name" value="Bms1_N"/>
</dbReference>
<evidence type="ECO:0000256" key="7">
    <source>
        <dbReference type="ARBA" id="ARBA00023134"/>
    </source>
</evidence>
<dbReference type="GO" id="GO:0005525">
    <property type="term" value="F:GTP binding"/>
    <property type="evidence" value="ECO:0007669"/>
    <property type="project" value="UniProtKB-KW"/>
</dbReference>
<feature type="compositionally biased region" description="Gly residues" evidence="11">
    <location>
        <begin position="1158"/>
        <end position="1177"/>
    </location>
</feature>
<feature type="region of interest" description="Disordered" evidence="11">
    <location>
        <begin position="650"/>
        <end position="704"/>
    </location>
</feature>
<evidence type="ECO:0000256" key="9">
    <source>
        <dbReference type="ARBA" id="ARBA00049117"/>
    </source>
</evidence>
<dbReference type="InterPro" id="IPR027417">
    <property type="entry name" value="P-loop_NTPase"/>
</dbReference>
<name>A0A6A4XEZ9_AMPAM</name>
<evidence type="ECO:0000256" key="3">
    <source>
        <dbReference type="ARBA" id="ARBA00022553"/>
    </source>
</evidence>
<keyword evidence="14" id="KW-1185">Reference proteome</keyword>
<evidence type="ECO:0000259" key="12">
    <source>
        <dbReference type="PROSITE" id="PS51714"/>
    </source>
</evidence>
<protein>
    <submittedName>
        <fullName evidence="13">Ribosome biogenesis protein bms1</fullName>
    </submittedName>
</protein>
<dbReference type="GO" id="GO:0000479">
    <property type="term" value="P:endonucleolytic cleavage of tricistronic rRNA transcript (SSU-rRNA, 5.8S rRNA, LSU-rRNA)"/>
    <property type="evidence" value="ECO:0007669"/>
    <property type="project" value="TreeGrafter"/>
</dbReference>
<evidence type="ECO:0000256" key="5">
    <source>
        <dbReference type="ARBA" id="ARBA00022801"/>
    </source>
</evidence>
<keyword evidence="3" id="KW-0597">Phosphoprotein</keyword>
<keyword evidence="5" id="KW-0378">Hydrolase</keyword>
<accession>A0A6A4XEZ9</accession>
<keyword evidence="2" id="KW-0690">Ribosome biogenesis</keyword>
<evidence type="ECO:0000256" key="8">
    <source>
        <dbReference type="ARBA" id="ARBA00023242"/>
    </source>
</evidence>
<dbReference type="SMART" id="SM00785">
    <property type="entry name" value="AARP2CN"/>
    <property type="match status" value="1"/>
</dbReference>
<dbReference type="GO" id="GO:0000462">
    <property type="term" value="P:maturation of SSU-rRNA from tricistronic rRNA transcript (SSU-rRNA, 5.8S rRNA, LSU-rRNA)"/>
    <property type="evidence" value="ECO:0007669"/>
    <property type="project" value="TreeGrafter"/>
</dbReference>
<dbReference type="SUPFAM" id="SSF52540">
    <property type="entry name" value="P-loop containing nucleoside triphosphate hydrolases"/>
    <property type="match status" value="1"/>
</dbReference>
<sequence>MIQQSISLGLPSSLHFICTPTGRKADKKKQKEQHQQELTAKQRNPKAFAFRSAYNVLIRLCSRPTYSSQDIKERKTHIPVIDRTPLEPPPIVIGVVGPPKVGKSTLVQCLIKNFTRKTLTNIQGPVTIVSAKKRRLTFIECNNDINCMIDLAKVVDLVLLLVDASFGFEMETFEFLNICQVHGFPRVMGVLTHLDMFKDVKKMRKTKKTLKHRFWTDVYPGAKLFYLSGMVHGDYQRMEVHNLGRFISVMKFRPLTWKQAHPYILADRMEDLTPAEEVRQNPKCDRRISMYGYVRGVPLKPDAPIHIPGAGDFRVAALDFLPDPCPLPERSTKSRRSLTERDKSMYAPMSGVGGIVYDKDAVYIELGGSHSHSKKPPADVSADAAGAGDDGREEHEDEEEDEDKQLVSSLMTSQHTIDQKMEEAQLQLFSGQQPISSQDAAMKLHYETVSENDGRKRRRVLFDDAEDGQEGAEDGAEGAEEDEEGRDEEGGESEEDGEDEDGDVSMEEDAEEAESSLLSVPARSSAGREDSEEDSDEESEDEEDAPLKPTAPVPRQNARQLHRLIYGAEPGSSDGAEPEGDTEHQEVGGLFRVVRAEQRDRSGRDEVDRTLPAAGAANLRDWTTEEGRGCIADCFVTGEWKESENASTLLAMDDDGLDSDELDGDFEDMETGEKHQGTAGAAAEAEDGEGEDGDDEMPVHKEKEQLTRKQIIEKKKKLKAMFDAEYDDKEGSSFYDDLKRDLDQQAQLNRSEFDGVEDELRVQFEGYRPGMYVRLEVAAVPCELVAHFDPTYPLIVGGLTTGEENIGYVQARIKRHRWYGRTLKTRDPLIVSLGWRRFQTLPLYSIQDHNGRNRLLKYTPDHLHCTAHFWGPVTPQGTGLLALQSVSAATAAFRVAATGTVLDLDKSAQVVKKLKLVGTPHKVMKKTAFIQGMFTSTLEAAKFEGALCRTVSGVRGQLKKALTAKPAGLVRATFEDHIKMSDVVFVRTWYPMEVARLYAPVTSLLLPPAEKARWQGMKTVGQLKRERGIRVEPNPDQLYTPVERKARQPRPLKVPAALQRQLPYAERAKLGATEGNTLGGPSQPRERVAVVLQPREQKVMKMLNTLRATYDVQQQKRRGLAQDRAKKMVEKRKEDIERFEKRQKRVRKHVYKMLALNAGGGKRGGGAGGGGGGGAGR</sequence>
<dbReference type="Pfam" id="PF08142">
    <property type="entry name" value="AARP2CN"/>
    <property type="match status" value="1"/>
</dbReference>
<dbReference type="OrthoDB" id="10260897at2759"/>
<dbReference type="GO" id="GO:0003924">
    <property type="term" value="F:GTPase activity"/>
    <property type="evidence" value="ECO:0007669"/>
    <property type="project" value="TreeGrafter"/>
</dbReference>
<feature type="compositionally biased region" description="Basic and acidic residues" evidence="11">
    <location>
        <begin position="594"/>
        <end position="609"/>
    </location>
</feature>
<feature type="region of interest" description="Disordered" evidence="11">
    <location>
        <begin position="451"/>
        <end position="609"/>
    </location>
</feature>
<dbReference type="GO" id="GO:0005524">
    <property type="term" value="F:ATP binding"/>
    <property type="evidence" value="ECO:0007669"/>
    <property type="project" value="UniProtKB-KW"/>
</dbReference>
<keyword evidence="6" id="KW-0067">ATP-binding</keyword>
<evidence type="ECO:0000256" key="1">
    <source>
        <dbReference type="ARBA" id="ARBA00004604"/>
    </source>
</evidence>
<dbReference type="GO" id="GO:0005654">
    <property type="term" value="C:nucleoplasm"/>
    <property type="evidence" value="ECO:0007669"/>
    <property type="project" value="UniProtKB-ARBA"/>
</dbReference>
<dbReference type="GO" id="GO:0032040">
    <property type="term" value="C:small-subunit processome"/>
    <property type="evidence" value="ECO:0007669"/>
    <property type="project" value="UniProtKB-ARBA"/>
</dbReference>
<dbReference type="InterPro" id="IPR012948">
    <property type="entry name" value="AARP2CN"/>
</dbReference>
<keyword evidence="8" id="KW-0539">Nucleus</keyword>
<feature type="region of interest" description="Disordered" evidence="11">
    <location>
        <begin position="1157"/>
        <end position="1177"/>
    </location>
</feature>
<dbReference type="SMART" id="SM01362">
    <property type="entry name" value="DUF663"/>
    <property type="match status" value="1"/>
</dbReference>
<feature type="compositionally biased region" description="Acidic residues" evidence="11">
    <location>
        <begin position="463"/>
        <end position="514"/>
    </location>
</feature>
<dbReference type="GO" id="GO:0034511">
    <property type="term" value="F:U3 snoRNA binding"/>
    <property type="evidence" value="ECO:0007669"/>
    <property type="project" value="TreeGrafter"/>
</dbReference>
<dbReference type="FunFam" id="3.40.50.300:FF:000105">
    <property type="entry name" value="BMS1 ribosome biogenesis factor"/>
    <property type="match status" value="1"/>
</dbReference>
<feature type="region of interest" description="Disordered" evidence="11">
    <location>
        <begin position="324"/>
        <end position="345"/>
    </location>
</feature>
<dbReference type="GO" id="GO:0030686">
    <property type="term" value="C:90S preribosome"/>
    <property type="evidence" value="ECO:0007669"/>
    <property type="project" value="TreeGrafter"/>
</dbReference>
<dbReference type="Gene3D" id="3.40.50.300">
    <property type="entry name" value="P-loop containing nucleotide triphosphate hydrolases"/>
    <property type="match status" value="1"/>
</dbReference>
<dbReference type="InterPro" id="IPR007034">
    <property type="entry name" value="BMS1_TSR1_C"/>
</dbReference>
<comment type="caution">
    <text evidence="13">The sequence shown here is derived from an EMBL/GenBank/DDBJ whole genome shotgun (WGS) entry which is preliminary data.</text>
</comment>
<keyword evidence="4" id="KW-0547">Nucleotide-binding</keyword>
<evidence type="ECO:0000256" key="10">
    <source>
        <dbReference type="ARBA" id="ARBA00061391"/>
    </source>
</evidence>
<dbReference type="CDD" id="cd01882">
    <property type="entry name" value="BMS1"/>
    <property type="match status" value="1"/>
</dbReference>
<evidence type="ECO:0000256" key="2">
    <source>
        <dbReference type="ARBA" id="ARBA00022517"/>
    </source>
</evidence>
<evidence type="ECO:0000313" key="13">
    <source>
        <dbReference type="EMBL" id="KAF0313748.1"/>
    </source>
</evidence>
<feature type="compositionally biased region" description="Acidic residues" evidence="11">
    <location>
        <begin position="652"/>
        <end position="670"/>
    </location>
</feature>
<evidence type="ECO:0000256" key="11">
    <source>
        <dbReference type="SAM" id="MobiDB-lite"/>
    </source>
</evidence>
<keyword evidence="7" id="KW-0342">GTP-binding</keyword>
<dbReference type="PANTHER" id="PTHR12858">
    <property type="entry name" value="RIBOSOME BIOGENESIS PROTEIN"/>
    <property type="match status" value="1"/>
</dbReference>
<comment type="similarity">
    <text evidence="10">Belongs to the TRAFAC class translation factor GTPase superfamily. Bms1-like GTPase family. BMS1 subfamily.</text>
</comment>
<dbReference type="AlphaFoldDB" id="A0A6A4XEZ9"/>
<reference evidence="13 14" key="1">
    <citation type="submission" date="2019-07" db="EMBL/GenBank/DDBJ databases">
        <title>Draft genome assembly of a fouling barnacle, Amphibalanus amphitrite (Darwin, 1854): The first reference genome for Thecostraca.</title>
        <authorList>
            <person name="Kim W."/>
        </authorList>
    </citation>
    <scope>NUCLEOTIDE SEQUENCE [LARGE SCALE GENOMIC DNA]</scope>
    <source>
        <strain evidence="13">SNU_AA5</strain>
        <tissue evidence="13">Soma without cirri and trophi</tissue>
    </source>
</reference>
<feature type="domain" description="Bms1-type G" evidence="12">
    <location>
        <begin position="88"/>
        <end position="253"/>
    </location>
</feature>
<comment type="subcellular location">
    <subcellularLocation>
        <location evidence="1">Nucleus</location>
        <location evidence="1">Nucleolus</location>
    </subcellularLocation>
</comment>
<gene>
    <name evidence="13" type="primary">bms1</name>
    <name evidence="13" type="ORF">FJT64_015733</name>
</gene>
<feature type="compositionally biased region" description="Acidic residues" evidence="11">
    <location>
        <begin position="684"/>
        <end position="696"/>
    </location>
</feature>
<evidence type="ECO:0000256" key="4">
    <source>
        <dbReference type="ARBA" id="ARBA00022741"/>
    </source>
</evidence>
<dbReference type="PROSITE" id="PS51714">
    <property type="entry name" value="G_BMS1"/>
    <property type="match status" value="1"/>
</dbReference>
<dbReference type="Pfam" id="PF04950">
    <property type="entry name" value="RIBIOP_C"/>
    <property type="match status" value="1"/>
</dbReference>
<feature type="compositionally biased region" description="Low complexity" evidence="11">
    <location>
        <begin position="378"/>
        <end position="387"/>
    </location>
</feature>
<proteinExistence type="inferred from homology"/>
<dbReference type="PANTHER" id="PTHR12858:SF2">
    <property type="entry name" value="RIBOSOME BIOGENESIS PROTEIN BMS1 HOMOLOG"/>
    <property type="match status" value="1"/>
</dbReference>
<dbReference type="InterPro" id="IPR039761">
    <property type="entry name" value="Bms1/Tsr1"/>
</dbReference>